<dbReference type="GeneTree" id="ENSGT00940000153392"/>
<reference evidence="3" key="3">
    <citation type="submission" date="2025-09" db="UniProtKB">
        <authorList>
            <consortium name="Ensembl"/>
        </authorList>
    </citation>
    <scope>IDENTIFICATION</scope>
</reference>
<sequence>MNAPPAFELFLLFEGEKITINKDTKVSNACLFTINKEDHTLGNIIKTRACFPFAFCRDCQFPEASPATLPVQPAELLAWKSPCATGSKDINKHQEVSKSTRSHRHHVDVHLPVFPGKILLNCAALTKRAAPEHISYVPQLSNDTLAGRLTLSTFTLEQPLGQFSSHNISDLDTIWLVVALSNATQSFTAPRTNQDIPAPANFSQRGYYLTLRANRALYQARGQLHVLRVGNDTHCQPTKIGCNHPLPGPGPYRVKFLVMNDEGPVAETKWSSDTR</sequence>
<dbReference type="PANTHER" id="PTHR15446">
    <property type="entry name" value="UROPLAKIN III"/>
    <property type="match status" value="1"/>
</dbReference>
<evidence type="ECO:0000256" key="2">
    <source>
        <dbReference type="ARBA" id="ARBA00023163"/>
    </source>
</evidence>
<protein>
    <recommendedName>
        <fullName evidence="5">DNA-directed RNA polymerase RBP11-like dimerisation domain-containing protein</fullName>
    </recommendedName>
</protein>
<dbReference type="EMBL" id="AC211007">
    <property type="status" value="NOT_ANNOTATED_CDS"/>
    <property type="molecule type" value="Genomic_DNA"/>
</dbReference>
<evidence type="ECO:0008006" key="5">
    <source>
        <dbReference type="Google" id="ProtNLM"/>
    </source>
</evidence>
<dbReference type="InParanoid" id="A0A2I3TQR2"/>
<dbReference type="InterPro" id="IPR024831">
    <property type="entry name" value="Uroplakin-3"/>
</dbReference>
<dbReference type="Proteomes" id="UP000002277">
    <property type="component" value="Chromosome 7"/>
</dbReference>
<dbReference type="GO" id="GO:0046983">
    <property type="term" value="F:protein dimerization activity"/>
    <property type="evidence" value="ECO:0007669"/>
    <property type="project" value="InterPro"/>
</dbReference>
<proteinExistence type="predicted"/>
<dbReference type="InterPro" id="IPR036603">
    <property type="entry name" value="RBP11-like"/>
</dbReference>
<dbReference type="GO" id="GO:0006351">
    <property type="term" value="P:DNA-templated transcription"/>
    <property type="evidence" value="ECO:0007669"/>
    <property type="project" value="InterPro"/>
</dbReference>
<evidence type="ECO:0000313" key="3">
    <source>
        <dbReference type="Ensembl" id="ENSPTRP00000091589.1"/>
    </source>
</evidence>
<accession>A0A2I3TQR2</accession>
<evidence type="ECO:0000256" key="1">
    <source>
        <dbReference type="ARBA" id="ARBA00022478"/>
    </source>
</evidence>
<keyword evidence="1" id="KW-0240">DNA-directed RNA polymerase</keyword>
<dbReference type="PANTHER" id="PTHR15446:SF2">
    <property type="entry name" value="UROPLAKIN-3B-LIKE PROTEIN 1-RELATED"/>
    <property type="match status" value="1"/>
</dbReference>
<dbReference type="Gene3D" id="3.30.1360.10">
    <property type="entry name" value="RNA polymerase, RBP11-like subunit"/>
    <property type="match status" value="1"/>
</dbReference>
<dbReference type="GO" id="GO:0000428">
    <property type="term" value="C:DNA-directed RNA polymerase complex"/>
    <property type="evidence" value="ECO:0007669"/>
    <property type="project" value="UniProtKB-KW"/>
</dbReference>
<dbReference type="EMBL" id="AC213004">
    <property type="status" value="NOT_ANNOTATED_CDS"/>
    <property type="molecule type" value="Genomic_DNA"/>
</dbReference>
<reference evidence="3" key="2">
    <citation type="submission" date="2025-08" db="UniProtKB">
        <authorList>
            <consortium name="Ensembl"/>
        </authorList>
    </citation>
    <scope>IDENTIFICATION</scope>
</reference>
<dbReference type="AlphaFoldDB" id="A0A2I3TQR2"/>
<dbReference type="Bgee" id="ENSPTRG00000022966">
    <property type="expression patterns" value="Expressed in lymph node and 21 other cell types or tissues"/>
</dbReference>
<name>A0A2I3TQR2_PANTR</name>
<reference evidence="3 4" key="1">
    <citation type="journal article" date="2005" name="Nature">
        <title>Initial sequence of the chimpanzee genome and comparison with the human genome.</title>
        <authorList>
            <consortium name="Chimpanzee sequencing and analysis consortium"/>
        </authorList>
    </citation>
    <scope>NUCLEOTIDE SEQUENCE [LARGE SCALE GENOMIC DNA]</scope>
</reference>
<dbReference type="Ensembl" id="ENSPTRT00000078501.1">
    <property type="protein sequence ID" value="ENSPTRP00000091589.1"/>
    <property type="gene ID" value="ENSPTRG00000022966.4"/>
</dbReference>
<keyword evidence="2" id="KW-0804">Transcription</keyword>
<evidence type="ECO:0000313" key="4">
    <source>
        <dbReference type="Proteomes" id="UP000002277"/>
    </source>
</evidence>
<dbReference type="SUPFAM" id="SSF55257">
    <property type="entry name" value="RBP11-like subunits of RNA polymerase"/>
    <property type="match status" value="1"/>
</dbReference>
<keyword evidence="4" id="KW-1185">Reference proteome</keyword>
<gene>
    <name evidence="3" type="primary">LOC101057620</name>
    <name evidence="3" type="synonym">UPK3BL1</name>
</gene>
<organism evidence="3 4">
    <name type="scientific">Pan troglodytes</name>
    <name type="common">Chimpanzee</name>
    <dbReference type="NCBI Taxonomy" id="9598"/>
    <lineage>
        <taxon>Eukaryota</taxon>
        <taxon>Metazoa</taxon>
        <taxon>Chordata</taxon>
        <taxon>Craniata</taxon>
        <taxon>Vertebrata</taxon>
        <taxon>Euteleostomi</taxon>
        <taxon>Mammalia</taxon>
        <taxon>Eutheria</taxon>
        <taxon>Euarchontoglires</taxon>
        <taxon>Primates</taxon>
        <taxon>Haplorrhini</taxon>
        <taxon>Catarrhini</taxon>
        <taxon>Hominidae</taxon>
        <taxon>Pan</taxon>
    </lineage>
</organism>